<organism evidence="1 2">
    <name type="scientific">Pseudomonas umsongensis</name>
    <dbReference type="NCBI Taxonomy" id="198618"/>
    <lineage>
        <taxon>Bacteria</taxon>
        <taxon>Pseudomonadati</taxon>
        <taxon>Pseudomonadota</taxon>
        <taxon>Gammaproteobacteria</taxon>
        <taxon>Pseudomonadales</taxon>
        <taxon>Pseudomonadaceae</taxon>
        <taxon>Pseudomonas</taxon>
    </lineage>
</organism>
<proteinExistence type="predicted"/>
<accession>A0AAE6ZUB2</accession>
<dbReference type="InterPro" id="IPR036291">
    <property type="entry name" value="NAD(P)-bd_dom_sf"/>
</dbReference>
<sequence>MSIAYTGRTRKADVPYRWCNDVQALAASVDYLVVCASGGSDTRGLINAAVLAELGRYSIFTDMIMSPKRDPRVKSGFQRS</sequence>
<dbReference type="Proteomes" id="UP000501367">
    <property type="component" value="Chromosome"/>
</dbReference>
<dbReference type="Gene3D" id="3.40.50.720">
    <property type="entry name" value="NAD(P)-binding Rossmann-like Domain"/>
    <property type="match status" value="1"/>
</dbReference>
<dbReference type="AlphaFoldDB" id="A0AAE6ZUB2"/>
<name>A0AAE6ZUB2_9PSED</name>
<gene>
    <name evidence="1" type="ORF">HGP31_10360</name>
</gene>
<dbReference type="KEGG" id="pum:HGP31_10360"/>
<dbReference type="SUPFAM" id="SSF51735">
    <property type="entry name" value="NAD(P)-binding Rossmann-fold domains"/>
    <property type="match status" value="1"/>
</dbReference>
<reference evidence="1 2" key="1">
    <citation type="submission" date="2020-04" db="EMBL/GenBank/DDBJ databases">
        <authorList>
            <person name="Yao Y."/>
            <person name="He Z."/>
        </authorList>
    </citation>
    <scope>NUCLEOTIDE SEQUENCE [LARGE SCALE GENOMIC DNA]</scope>
    <source>
        <strain evidence="1 2">CY-1</strain>
    </source>
</reference>
<evidence type="ECO:0000313" key="2">
    <source>
        <dbReference type="Proteomes" id="UP000501367"/>
    </source>
</evidence>
<dbReference type="RefSeq" id="WP_168757638.1">
    <property type="nucleotide sequence ID" value="NZ_CP051487.1"/>
</dbReference>
<evidence type="ECO:0000313" key="1">
    <source>
        <dbReference type="EMBL" id="QJC78698.1"/>
    </source>
</evidence>
<protein>
    <submittedName>
        <fullName evidence="1">Uncharacterized protein</fullName>
    </submittedName>
</protein>
<dbReference type="GeneID" id="72193980"/>
<dbReference type="EMBL" id="CP051487">
    <property type="protein sequence ID" value="QJC78698.1"/>
    <property type="molecule type" value="Genomic_DNA"/>
</dbReference>